<evidence type="ECO:0000313" key="2">
    <source>
        <dbReference type="EMBL" id="OZM70049.1"/>
    </source>
</evidence>
<dbReference type="RefSeq" id="WP_094866078.1">
    <property type="nucleotide sequence ID" value="NZ_NKYE01000026.1"/>
</dbReference>
<dbReference type="EMBL" id="NKYE01000026">
    <property type="protein sequence ID" value="OZM70049.1"/>
    <property type="molecule type" value="Genomic_DNA"/>
</dbReference>
<dbReference type="InParanoid" id="A0A263CVR4"/>
<sequence>MSRPEQEHTLDIAHGDAALSKHLKNSLGTLKDKVDDPEFKRMVDEITSGRRSLRDVVGTAVFARALDPLVERGAETYRDLSEEEKEKLGRQGEDQFEQLREEIENPERSDTADDDGDEDEDLGDRSWLR</sequence>
<feature type="region of interest" description="Disordered" evidence="1">
    <location>
        <begin position="77"/>
        <end position="129"/>
    </location>
</feature>
<dbReference type="OrthoDB" id="3480500at2"/>
<proteinExistence type="predicted"/>
<evidence type="ECO:0000256" key="1">
    <source>
        <dbReference type="SAM" id="MobiDB-lite"/>
    </source>
</evidence>
<evidence type="ECO:0000313" key="3">
    <source>
        <dbReference type="Proteomes" id="UP000242444"/>
    </source>
</evidence>
<feature type="compositionally biased region" description="Acidic residues" evidence="1">
    <location>
        <begin position="112"/>
        <end position="122"/>
    </location>
</feature>
<organism evidence="2 3">
    <name type="scientific">Amycolatopsis antarctica</name>
    <dbReference type="NCBI Taxonomy" id="1854586"/>
    <lineage>
        <taxon>Bacteria</taxon>
        <taxon>Bacillati</taxon>
        <taxon>Actinomycetota</taxon>
        <taxon>Actinomycetes</taxon>
        <taxon>Pseudonocardiales</taxon>
        <taxon>Pseudonocardiaceae</taxon>
        <taxon>Amycolatopsis</taxon>
    </lineage>
</organism>
<gene>
    <name evidence="2" type="ORF">CFN78_27345</name>
</gene>
<protein>
    <submittedName>
        <fullName evidence="2">Uncharacterized protein</fullName>
    </submittedName>
</protein>
<feature type="compositionally biased region" description="Basic and acidic residues" evidence="1">
    <location>
        <begin position="77"/>
        <end position="111"/>
    </location>
</feature>
<accession>A0A263CVR4</accession>
<dbReference type="AlphaFoldDB" id="A0A263CVR4"/>
<reference evidence="2 3" key="1">
    <citation type="submission" date="2017-07" db="EMBL/GenBank/DDBJ databases">
        <title>Amycolatopsis antarcticus sp. nov., isolated from the surface of an Antarcticus brown macroalga.</title>
        <authorList>
            <person name="Wang J."/>
            <person name="Leiva S."/>
            <person name="Huang J."/>
            <person name="Huang Y."/>
        </authorList>
    </citation>
    <scope>NUCLEOTIDE SEQUENCE [LARGE SCALE GENOMIC DNA]</scope>
    <source>
        <strain evidence="2 3">AU-G6</strain>
    </source>
</reference>
<dbReference type="Proteomes" id="UP000242444">
    <property type="component" value="Unassembled WGS sequence"/>
</dbReference>
<name>A0A263CVR4_9PSEU</name>
<keyword evidence="3" id="KW-1185">Reference proteome</keyword>
<comment type="caution">
    <text evidence="2">The sequence shown here is derived from an EMBL/GenBank/DDBJ whole genome shotgun (WGS) entry which is preliminary data.</text>
</comment>